<evidence type="ECO:0000313" key="1">
    <source>
        <dbReference type="EMBL" id="KIK23847.1"/>
    </source>
</evidence>
<accession>A0A0C9ZNA3</accession>
<reference evidence="1 2" key="1">
    <citation type="submission" date="2014-04" db="EMBL/GenBank/DDBJ databases">
        <authorList>
            <consortium name="DOE Joint Genome Institute"/>
            <person name="Kuo A."/>
            <person name="Kohler A."/>
            <person name="Costa M.D."/>
            <person name="Nagy L.G."/>
            <person name="Floudas D."/>
            <person name="Copeland A."/>
            <person name="Barry K.W."/>
            <person name="Cichocki N."/>
            <person name="Veneault-Fourrey C."/>
            <person name="LaButti K."/>
            <person name="Lindquist E.A."/>
            <person name="Lipzen A."/>
            <person name="Lundell T."/>
            <person name="Morin E."/>
            <person name="Murat C."/>
            <person name="Sun H."/>
            <person name="Tunlid A."/>
            <person name="Henrissat B."/>
            <person name="Grigoriev I.V."/>
            <person name="Hibbett D.S."/>
            <person name="Martin F."/>
            <person name="Nordberg H.P."/>
            <person name="Cantor M.N."/>
            <person name="Hua S.X."/>
        </authorList>
    </citation>
    <scope>NUCLEOTIDE SEQUENCE [LARGE SCALE GENOMIC DNA]</scope>
    <source>
        <strain evidence="1 2">441</strain>
    </source>
</reference>
<dbReference type="Proteomes" id="UP000054018">
    <property type="component" value="Unassembled WGS sequence"/>
</dbReference>
<proteinExistence type="predicted"/>
<dbReference type="HOGENOM" id="CLU_2085730_0_0_1"/>
<organism evidence="1 2">
    <name type="scientific">Pisolithus microcarpus 441</name>
    <dbReference type="NCBI Taxonomy" id="765257"/>
    <lineage>
        <taxon>Eukaryota</taxon>
        <taxon>Fungi</taxon>
        <taxon>Dikarya</taxon>
        <taxon>Basidiomycota</taxon>
        <taxon>Agaricomycotina</taxon>
        <taxon>Agaricomycetes</taxon>
        <taxon>Agaricomycetidae</taxon>
        <taxon>Boletales</taxon>
        <taxon>Sclerodermatineae</taxon>
        <taxon>Pisolithaceae</taxon>
        <taxon>Pisolithus</taxon>
    </lineage>
</organism>
<dbReference type="EMBL" id="KN833722">
    <property type="protein sequence ID" value="KIK23847.1"/>
    <property type="molecule type" value="Genomic_DNA"/>
</dbReference>
<sequence>MPLFFPSQIRLPRINGFSFPGRYKVYKLHPHSYRALTEFSSLIPPHGRLVFRPEQRCSVRGLTLLKSTSQAWWFHPLLTGTVECGSRYLTYRGGMTASLETWQILWIQGWEPVSSRD</sequence>
<gene>
    <name evidence="1" type="ORF">PISMIDRAFT_431029</name>
</gene>
<reference evidence="2" key="2">
    <citation type="submission" date="2015-01" db="EMBL/GenBank/DDBJ databases">
        <title>Evolutionary Origins and Diversification of the Mycorrhizal Mutualists.</title>
        <authorList>
            <consortium name="DOE Joint Genome Institute"/>
            <consortium name="Mycorrhizal Genomics Consortium"/>
            <person name="Kohler A."/>
            <person name="Kuo A."/>
            <person name="Nagy L.G."/>
            <person name="Floudas D."/>
            <person name="Copeland A."/>
            <person name="Barry K.W."/>
            <person name="Cichocki N."/>
            <person name="Veneault-Fourrey C."/>
            <person name="LaButti K."/>
            <person name="Lindquist E.A."/>
            <person name="Lipzen A."/>
            <person name="Lundell T."/>
            <person name="Morin E."/>
            <person name="Murat C."/>
            <person name="Riley R."/>
            <person name="Ohm R."/>
            <person name="Sun H."/>
            <person name="Tunlid A."/>
            <person name="Henrissat B."/>
            <person name="Grigoriev I.V."/>
            <person name="Hibbett D.S."/>
            <person name="Martin F."/>
        </authorList>
    </citation>
    <scope>NUCLEOTIDE SEQUENCE [LARGE SCALE GENOMIC DNA]</scope>
    <source>
        <strain evidence="2">441</strain>
    </source>
</reference>
<name>A0A0C9ZNA3_9AGAM</name>
<protein>
    <submittedName>
        <fullName evidence="1">Uncharacterized protein</fullName>
    </submittedName>
</protein>
<dbReference type="AlphaFoldDB" id="A0A0C9ZNA3"/>
<keyword evidence="2" id="KW-1185">Reference proteome</keyword>
<evidence type="ECO:0000313" key="2">
    <source>
        <dbReference type="Proteomes" id="UP000054018"/>
    </source>
</evidence>